<evidence type="ECO:0000256" key="2">
    <source>
        <dbReference type="ARBA" id="ARBA00022723"/>
    </source>
</evidence>
<feature type="compositionally biased region" description="Basic and acidic residues" evidence="6">
    <location>
        <begin position="250"/>
        <end position="269"/>
    </location>
</feature>
<dbReference type="SUPFAM" id="SSF57863">
    <property type="entry name" value="ArfGap/RecO-like zinc finger"/>
    <property type="match status" value="1"/>
</dbReference>
<keyword evidence="4" id="KW-0862">Zinc</keyword>
<dbReference type="SMART" id="SM00105">
    <property type="entry name" value="ArfGap"/>
    <property type="match status" value="1"/>
</dbReference>
<dbReference type="CDD" id="cd08959">
    <property type="entry name" value="ArfGap_ArfGap1_like"/>
    <property type="match status" value="1"/>
</dbReference>
<keyword evidence="1" id="KW-0343">GTPase activation</keyword>
<accession>A0A8B8FF11</accession>
<evidence type="ECO:0000313" key="8">
    <source>
        <dbReference type="Proteomes" id="UP000694846"/>
    </source>
</evidence>
<evidence type="ECO:0000256" key="4">
    <source>
        <dbReference type="ARBA" id="ARBA00022833"/>
    </source>
</evidence>
<evidence type="ECO:0000256" key="6">
    <source>
        <dbReference type="SAM" id="MobiDB-lite"/>
    </source>
</evidence>
<keyword evidence="2" id="KW-0479">Metal-binding</keyword>
<feature type="region of interest" description="Disordered" evidence="6">
    <location>
        <begin position="250"/>
        <end position="271"/>
    </location>
</feature>
<dbReference type="CTD" id="26286"/>
<dbReference type="Gene3D" id="1.10.220.150">
    <property type="entry name" value="Arf GTPase activating protein"/>
    <property type="match status" value="1"/>
</dbReference>
<gene>
    <name evidence="9 10" type="primary">LOC112682808</name>
</gene>
<name>A0A8B8FF11_9HEMI</name>
<dbReference type="PANTHER" id="PTHR45686">
    <property type="entry name" value="ADP-RIBOSYLATION FACTOR GTPASE ACTIVATING PROTEIN 3, ISOFORM H-RELATED"/>
    <property type="match status" value="1"/>
</dbReference>
<dbReference type="PROSITE" id="PS50115">
    <property type="entry name" value="ARFGAP"/>
    <property type="match status" value="1"/>
</dbReference>
<evidence type="ECO:0000259" key="7">
    <source>
        <dbReference type="PROSITE" id="PS50115"/>
    </source>
</evidence>
<dbReference type="Proteomes" id="UP000694846">
    <property type="component" value="Unplaced"/>
</dbReference>
<dbReference type="GO" id="GO:0000139">
    <property type="term" value="C:Golgi membrane"/>
    <property type="evidence" value="ECO:0007669"/>
    <property type="project" value="GOC"/>
</dbReference>
<feature type="compositionally biased region" description="Basic and acidic residues" evidence="6">
    <location>
        <begin position="399"/>
        <end position="413"/>
    </location>
</feature>
<keyword evidence="3 5" id="KW-0863">Zinc-finger</keyword>
<reference evidence="9 10" key="1">
    <citation type="submission" date="2025-04" db="UniProtKB">
        <authorList>
            <consortium name="RefSeq"/>
        </authorList>
    </citation>
    <scope>IDENTIFICATION</scope>
    <source>
        <tissue evidence="9 10">Whole body</tissue>
    </source>
</reference>
<dbReference type="InterPro" id="IPR037278">
    <property type="entry name" value="ARFGAP/RecO"/>
</dbReference>
<evidence type="ECO:0000313" key="9">
    <source>
        <dbReference type="RefSeq" id="XP_025409332.1"/>
    </source>
</evidence>
<dbReference type="GO" id="GO:0005096">
    <property type="term" value="F:GTPase activator activity"/>
    <property type="evidence" value="ECO:0007669"/>
    <property type="project" value="UniProtKB-KW"/>
</dbReference>
<dbReference type="AlphaFoldDB" id="A0A8B8FF11"/>
<organism evidence="8 10">
    <name type="scientific">Sipha flava</name>
    <name type="common">yellow sugarcane aphid</name>
    <dbReference type="NCBI Taxonomy" id="143950"/>
    <lineage>
        <taxon>Eukaryota</taxon>
        <taxon>Metazoa</taxon>
        <taxon>Ecdysozoa</taxon>
        <taxon>Arthropoda</taxon>
        <taxon>Hexapoda</taxon>
        <taxon>Insecta</taxon>
        <taxon>Pterygota</taxon>
        <taxon>Neoptera</taxon>
        <taxon>Paraneoptera</taxon>
        <taxon>Hemiptera</taxon>
        <taxon>Sternorrhyncha</taxon>
        <taxon>Aphidomorpha</taxon>
        <taxon>Aphidoidea</taxon>
        <taxon>Aphididae</taxon>
        <taxon>Sipha</taxon>
    </lineage>
</organism>
<dbReference type="InterPro" id="IPR038508">
    <property type="entry name" value="ArfGAP_dom_sf"/>
</dbReference>
<sequence length="540" mass="61010">MSEAKVNSDDIELVFQRLRSNPGNKTCFDCDSKNPTWSSITYGVFICLDCSAVHRSMGVHLTFVRSTQLDTNWTWLQLRQMQLGGNSNAMAFFRQHNCLSKDAQQKYNSRAAQLYRDKLLQTARQAMKTYGTQLFLDQSNVNETIDVKPVDFFEQHSVNVNSCKENVLTNNFMTFTFSKQEKGDTPLLGSTKVMNDADQKSIDHKTLLGGRQAHNKRSGLGSKRLGLGAQKVRANFADIEKEAELADKIKFSEPEKTENKEKCNEDKESQMSSMRLAYQDLSIKKNKEEEKLKQFDPKKAAQLERLGMGFTSKNIVSHSALNDMTTLDKEVKKQSMLDHNEDQFYDCFDEAKTAEVLQIMSKARQITSDDFFDFDDSIRSLKTSCTPSKIDVIKNDWDNIKPAKKPLNDEKNNSWDNFEYSNKKQGRNNRTNNIASPPTDNNEALKKFGGAKSISSTQYFGDNQSPSEKSNLSRFEGSNSISSAELFGREEITGINSTYQPPDLDDVKESVKQGVTKVAGKLSSLANGMMSSFQEKYGGY</sequence>
<dbReference type="Pfam" id="PF01412">
    <property type="entry name" value="ArfGap"/>
    <property type="match status" value="1"/>
</dbReference>
<dbReference type="GeneID" id="112682808"/>
<proteinExistence type="predicted"/>
<evidence type="ECO:0000256" key="5">
    <source>
        <dbReference type="PROSITE-ProRule" id="PRU00288"/>
    </source>
</evidence>
<evidence type="ECO:0000256" key="3">
    <source>
        <dbReference type="ARBA" id="ARBA00022771"/>
    </source>
</evidence>
<evidence type="ECO:0000256" key="1">
    <source>
        <dbReference type="ARBA" id="ARBA00022468"/>
    </source>
</evidence>
<dbReference type="InterPro" id="IPR001164">
    <property type="entry name" value="ArfGAP_dom"/>
</dbReference>
<dbReference type="GO" id="GO:0048205">
    <property type="term" value="P:COPI coating of Golgi vesicle"/>
    <property type="evidence" value="ECO:0007669"/>
    <property type="project" value="TreeGrafter"/>
</dbReference>
<dbReference type="RefSeq" id="XP_025409332.1">
    <property type="nucleotide sequence ID" value="XM_025553547.1"/>
</dbReference>
<dbReference type="PANTHER" id="PTHR45686:SF4">
    <property type="entry name" value="ADP-RIBOSYLATION FACTOR GTPASE ACTIVATING PROTEIN 3, ISOFORM H"/>
    <property type="match status" value="1"/>
</dbReference>
<feature type="region of interest" description="Disordered" evidence="6">
    <location>
        <begin position="399"/>
        <end position="444"/>
    </location>
</feature>
<dbReference type="OrthoDB" id="983479at2759"/>
<evidence type="ECO:0000313" key="10">
    <source>
        <dbReference type="RefSeq" id="XP_025409333.1"/>
    </source>
</evidence>
<keyword evidence="8" id="KW-1185">Reference proteome</keyword>
<feature type="domain" description="Arf-GAP" evidence="7">
    <location>
        <begin position="12"/>
        <end position="129"/>
    </location>
</feature>
<protein>
    <submittedName>
        <fullName evidence="9 10">ADP-ribosylation factor GTPase-activating protein 2</fullName>
    </submittedName>
</protein>
<feature type="region of interest" description="Disordered" evidence="6">
    <location>
        <begin position="456"/>
        <end position="476"/>
    </location>
</feature>
<feature type="compositionally biased region" description="Polar residues" evidence="6">
    <location>
        <begin position="428"/>
        <end position="442"/>
    </location>
</feature>
<dbReference type="RefSeq" id="XP_025409333.1">
    <property type="nucleotide sequence ID" value="XM_025553548.1"/>
</dbReference>
<dbReference type="FunFam" id="1.10.220.150:FF:000004">
    <property type="entry name" value="Putative ADP-ribosylation factor GTPase-activating protein 2"/>
    <property type="match status" value="1"/>
</dbReference>
<dbReference type="GO" id="GO:0008270">
    <property type="term" value="F:zinc ion binding"/>
    <property type="evidence" value="ECO:0007669"/>
    <property type="project" value="UniProtKB-KW"/>
</dbReference>
<dbReference type="PRINTS" id="PR00405">
    <property type="entry name" value="REVINTRACTNG"/>
</dbReference>